<dbReference type="STRING" id="316067.Geob_2132"/>
<feature type="transmembrane region" description="Helical" evidence="1">
    <location>
        <begin position="336"/>
        <end position="355"/>
    </location>
</feature>
<keyword evidence="1" id="KW-1133">Transmembrane helix</keyword>
<dbReference type="EMBL" id="CP001390">
    <property type="protein sequence ID" value="ACM20486.1"/>
    <property type="molecule type" value="Genomic_DNA"/>
</dbReference>
<dbReference type="AlphaFoldDB" id="B9M8Z0"/>
<proteinExistence type="predicted"/>
<keyword evidence="1" id="KW-0812">Transmembrane</keyword>
<keyword evidence="1" id="KW-0472">Membrane</keyword>
<dbReference type="HOGENOM" id="CLU_056552_0_0_7"/>
<organism evidence="2 3">
    <name type="scientific">Geotalea daltonii (strain DSM 22248 / JCM 15807 / FRC-32)</name>
    <name type="common">Geobacter daltonii</name>
    <dbReference type="NCBI Taxonomy" id="316067"/>
    <lineage>
        <taxon>Bacteria</taxon>
        <taxon>Pseudomonadati</taxon>
        <taxon>Thermodesulfobacteriota</taxon>
        <taxon>Desulfuromonadia</taxon>
        <taxon>Geobacterales</taxon>
        <taxon>Geobacteraceae</taxon>
        <taxon>Geotalea</taxon>
    </lineage>
</organism>
<dbReference type="Proteomes" id="UP000007721">
    <property type="component" value="Chromosome"/>
</dbReference>
<dbReference type="NCBIfam" id="NF033860">
    <property type="entry name" value="Wzy_O6_O28"/>
    <property type="match status" value="1"/>
</dbReference>
<feature type="transmembrane region" description="Helical" evidence="1">
    <location>
        <begin position="205"/>
        <end position="225"/>
    </location>
</feature>
<dbReference type="eggNOG" id="ENOG5034A4A">
    <property type="taxonomic scope" value="Bacteria"/>
</dbReference>
<feature type="transmembrane region" description="Helical" evidence="1">
    <location>
        <begin position="99"/>
        <end position="119"/>
    </location>
</feature>
<evidence type="ECO:0000256" key="1">
    <source>
        <dbReference type="SAM" id="Phobius"/>
    </source>
</evidence>
<evidence type="ECO:0000313" key="2">
    <source>
        <dbReference type="EMBL" id="ACM20486.1"/>
    </source>
</evidence>
<evidence type="ECO:0008006" key="4">
    <source>
        <dbReference type="Google" id="ProtNLM"/>
    </source>
</evidence>
<accession>B9M8Z0</accession>
<feature type="transmembrane region" description="Helical" evidence="1">
    <location>
        <begin position="131"/>
        <end position="150"/>
    </location>
</feature>
<protein>
    <recommendedName>
        <fullName evidence="4">Oligosaccharide repeat unit polymerase</fullName>
    </recommendedName>
</protein>
<sequence>MVYLNKIIMLYNSRYRLAEKIYLSLYITSLMLVGIFMMTTTNYSGELSSFEYLVSSSELTIILGYSVLGFIAAYFFYIITKDKRIAFSFSPFRVNILRLNIVFGGLLIAQLFFLVLTGVGRIGSQATNPFSPLFALLNIDGLFTIFYMLVRKSPCGNRTLFWFTVTIYVIYKLLQGWSGVFLTIFFMELYFYFQSHTFKFWNRIFMVILLPLFILLIGGKIYHYVFPYKLEVRGMGMSQVSYSESVVNLTNRLTFFPVAVGAYEKDLEIQHLAFQDGTFLREIKGFFRPFTPRFLMDDKDFRSINNLVMQSFFPSIEGSTSSDIGLIMYVYTLFKLNVGETIVWLVFTFMLLLFNKAIIDAFEQYKGQLNFIYFLLIMKLYYTASPEMVFGYGSISILFLLPLLFATGSIKFKR</sequence>
<reference evidence="2 3" key="1">
    <citation type="submission" date="2009-01" db="EMBL/GenBank/DDBJ databases">
        <title>Complete sequence of Geobacter sp. FRC-32.</title>
        <authorList>
            <consortium name="US DOE Joint Genome Institute"/>
            <person name="Lucas S."/>
            <person name="Copeland A."/>
            <person name="Lapidus A."/>
            <person name="Glavina del Rio T."/>
            <person name="Dalin E."/>
            <person name="Tice H."/>
            <person name="Bruce D."/>
            <person name="Goodwin L."/>
            <person name="Pitluck S."/>
            <person name="Saunders E."/>
            <person name="Brettin T."/>
            <person name="Detter J.C."/>
            <person name="Han C."/>
            <person name="Larimer F."/>
            <person name="Land M."/>
            <person name="Hauser L."/>
            <person name="Kyrpides N."/>
            <person name="Ovchinnikova G."/>
            <person name="Kostka J."/>
            <person name="Richardson P."/>
        </authorList>
    </citation>
    <scope>NUCLEOTIDE SEQUENCE [LARGE SCALE GENOMIC DNA]</scope>
    <source>
        <strain evidence="3">DSM 22248 / JCM 15807 / FRC-32</strain>
    </source>
</reference>
<feature type="transmembrane region" description="Helical" evidence="1">
    <location>
        <begin position="390"/>
        <end position="410"/>
    </location>
</feature>
<gene>
    <name evidence="2" type="ordered locus">Geob_2132</name>
</gene>
<keyword evidence="3" id="KW-1185">Reference proteome</keyword>
<evidence type="ECO:0000313" key="3">
    <source>
        <dbReference type="Proteomes" id="UP000007721"/>
    </source>
</evidence>
<feature type="transmembrane region" description="Helical" evidence="1">
    <location>
        <begin position="59"/>
        <end position="79"/>
    </location>
</feature>
<dbReference type="KEGG" id="geo:Geob_2132"/>
<feature type="transmembrane region" description="Helical" evidence="1">
    <location>
        <begin position="21"/>
        <end position="39"/>
    </location>
</feature>
<name>B9M8Z0_GEODF</name>